<accession>A0ABV3RMH7</accession>
<feature type="region of interest" description="Disordered" evidence="1">
    <location>
        <begin position="76"/>
        <end position="114"/>
    </location>
</feature>
<organism evidence="2 3">
    <name type="scientific">Sulfitobacter sediminis</name>
    <dbReference type="NCBI Taxonomy" id="3234186"/>
    <lineage>
        <taxon>Bacteria</taxon>
        <taxon>Pseudomonadati</taxon>
        <taxon>Pseudomonadota</taxon>
        <taxon>Alphaproteobacteria</taxon>
        <taxon>Rhodobacterales</taxon>
        <taxon>Roseobacteraceae</taxon>
        <taxon>Sulfitobacter</taxon>
    </lineage>
</organism>
<evidence type="ECO:0000313" key="3">
    <source>
        <dbReference type="Proteomes" id="UP001556098"/>
    </source>
</evidence>
<gene>
    <name evidence="2" type="ORF">AB2B41_11260</name>
</gene>
<evidence type="ECO:0000256" key="1">
    <source>
        <dbReference type="SAM" id="MobiDB-lite"/>
    </source>
</evidence>
<dbReference type="RefSeq" id="WP_367877890.1">
    <property type="nucleotide sequence ID" value="NZ_JBFNXX010000007.1"/>
</dbReference>
<feature type="compositionally biased region" description="Low complexity" evidence="1">
    <location>
        <begin position="105"/>
        <end position="114"/>
    </location>
</feature>
<protein>
    <submittedName>
        <fullName evidence="2">Uncharacterized protein</fullName>
    </submittedName>
</protein>
<proteinExistence type="predicted"/>
<sequence>MSITKLIKDQTKLFSEIDKKFAEKVTPQNYQARIKAVTDTQEKRIEARIKSLEKQKAAAVARYDAAIKVEKEALAKIKSHQPDLKQRQGGTGGTPRKPDKPAPAKPRAGGTKKK</sequence>
<keyword evidence="3" id="KW-1185">Reference proteome</keyword>
<reference evidence="2 3" key="1">
    <citation type="submission" date="2024-07" db="EMBL/GenBank/DDBJ databases">
        <title>Marimonas sp.nov., isolated from tidal-flat sediment.</title>
        <authorList>
            <person name="Jayan J.N."/>
            <person name="Lee S.S."/>
        </authorList>
    </citation>
    <scope>NUCLEOTIDE SEQUENCE [LARGE SCALE GENOMIC DNA]</scope>
    <source>
        <strain evidence="2 3">MJW-29</strain>
    </source>
</reference>
<dbReference type="EMBL" id="JBFNXX010000007">
    <property type="protein sequence ID" value="MEW9920187.1"/>
    <property type="molecule type" value="Genomic_DNA"/>
</dbReference>
<name>A0ABV3RMH7_9RHOB</name>
<comment type="caution">
    <text evidence="2">The sequence shown here is derived from an EMBL/GenBank/DDBJ whole genome shotgun (WGS) entry which is preliminary data.</text>
</comment>
<dbReference type="Proteomes" id="UP001556098">
    <property type="component" value="Unassembled WGS sequence"/>
</dbReference>
<evidence type="ECO:0000313" key="2">
    <source>
        <dbReference type="EMBL" id="MEW9920187.1"/>
    </source>
</evidence>
<feature type="compositionally biased region" description="Basic and acidic residues" evidence="1">
    <location>
        <begin position="76"/>
        <end position="86"/>
    </location>
</feature>